<evidence type="ECO:0000313" key="2">
    <source>
        <dbReference type="EMBL" id="RKT85592.1"/>
    </source>
</evidence>
<reference evidence="3 4" key="1">
    <citation type="submission" date="2016-10" db="EMBL/GenBank/DDBJ databases">
        <authorList>
            <person name="de Groot N.N."/>
        </authorList>
    </citation>
    <scope>NUCLEOTIDE SEQUENCE [LARGE SCALE GENOMIC DNA]</scope>
    <source>
        <strain evidence="3 4">CPCC 201259</strain>
    </source>
</reference>
<dbReference type="EMBL" id="RBXX01000002">
    <property type="protein sequence ID" value="RKT85592.1"/>
    <property type="molecule type" value="Genomic_DNA"/>
</dbReference>
<dbReference type="EMBL" id="FOUP01000018">
    <property type="protein sequence ID" value="SFO57155.1"/>
    <property type="molecule type" value="Genomic_DNA"/>
</dbReference>
<dbReference type="STRING" id="455193.SAMN05421805_1187"/>
<evidence type="ECO:0000313" key="5">
    <source>
        <dbReference type="Proteomes" id="UP000270697"/>
    </source>
</evidence>
<accession>A0A1I5I976</accession>
<gene>
    <name evidence="2" type="ORF">ATL45_3939</name>
    <name evidence="3" type="ORF">SAMN05421805_1187</name>
</gene>
<dbReference type="Proteomes" id="UP000270697">
    <property type="component" value="Unassembled WGS sequence"/>
</dbReference>
<organism evidence="3 4">
    <name type="scientific">Saccharopolyspora antimicrobica</name>
    <dbReference type="NCBI Taxonomy" id="455193"/>
    <lineage>
        <taxon>Bacteria</taxon>
        <taxon>Bacillati</taxon>
        <taxon>Actinomycetota</taxon>
        <taxon>Actinomycetes</taxon>
        <taxon>Pseudonocardiales</taxon>
        <taxon>Pseudonocardiaceae</taxon>
        <taxon>Saccharopolyspora</taxon>
    </lineage>
</organism>
<dbReference type="AlphaFoldDB" id="A0A1I5I976"/>
<reference evidence="2 5" key="2">
    <citation type="submission" date="2018-10" db="EMBL/GenBank/DDBJ databases">
        <title>Sequencing the genomes of 1000 actinobacteria strains.</title>
        <authorList>
            <person name="Klenk H.-P."/>
        </authorList>
    </citation>
    <scope>NUCLEOTIDE SEQUENCE [LARGE SCALE GENOMIC DNA]</scope>
    <source>
        <strain evidence="2 5">DSM 45119</strain>
    </source>
</reference>
<evidence type="ECO:0000256" key="1">
    <source>
        <dbReference type="SAM" id="MobiDB-lite"/>
    </source>
</evidence>
<feature type="region of interest" description="Disordered" evidence="1">
    <location>
        <begin position="20"/>
        <end position="47"/>
    </location>
</feature>
<name>A0A1I5I976_9PSEU</name>
<dbReference type="RefSeq" id="WP_177242071.1">
    <property type="nucleotide sequence ID" value="NZ_FOUP01000018.1"/>
</dbReference>
<protein>
    <submittedName>
        <fullName evidence="3">Uncharacterized protein</fullName>
    </submittedName>
</protein>
<evidence type="ECO:0000313" key="3">
    <source>
        <dbReference type="EMBL" id="SFO57155.1"/>
    </source>
</evidence>
<sequence length="255" mass="28148">MAWRVARSLETLSEQFNTAFPDRSTASDGGIGDAAHASRSSDHNPWHKVDGIGVVTARDFTHDPAHGMDIDRLTDELAASRDPRIKYMIANGLIMDTRSGYSPWKWVPYRGANPHRKHFHISVNPHNCDDDTPWNLPSFTNTAPNNQEDDVSYDDAKRAIVDVLWRERHPSRVRGSDVKLSLADAALNGDLYGFENRAMLAAQAETIRTLAAAVTGSDFNADELIKRIDDTVRNTIADATVNVDVNVARGADGNV</sequence>
<dbReference type="Proteomes" id="UP000199398">
    <property type="component" value="Unassembled WGS sequence"/>
</dbReference>
<proteinExistence type="predicted"/>
<evidence type="ECO:0000313" key="4">
    <source>
        <dbReference type="Proteomes" id="UP000199398"/>
    </source>
</evidence>
<keyword evidence="5" id="KW-1185">Reference proteome</keyword>